<keyword evidence="3" id="KW-0479">Metal-binding</keyword>
<dbReference type="AlphaFoldDB" id="A0A0U3KNS5"/>
<evidence type="ECO:0000313" key="9">
    <source>
        <dbReference type="Proteomes" id="UP000064183"/>
    </source>
</evidence>
<evidence type="ECO:0000256" key="5">
    <source>
        <dbReference type="ARBA" id="ARBA00023008"/>
    </source>
</evidence>
<dbReference type="GeneID" id="27787101"/>
<dbReference type="SUPFAM" id="SSF48056">
    <property type="entry name" value="Di-copper centre-containing domain"/>
    <property type="match status" value="1"/>
</dbReference>
<dbReference type="EMBL" id="CP013738">
    <property type="protein sequence ID" value="ALU97598.1"/>
    <property type="molecule type" value="Genomic_DNA"/>
</dbReference>
<dbReference type="GO" id="GO:0046872">
    <property type="term" value="F:metal ion binding"/>
    <property type="evidence" value="ECO:0007669"/>
    <property type="project" value="UniProtKB-KW"/>
</dbReference>
<gene>
    <name evidence="8" type="ORF">WQO_32205</name>
</gene>
<feature type="domain" description="Tyrosinase copper-binding" evidence="7">
    <location>
        <begin position="218"/>
        <end position="229"/>
    </location>
</feature>
<dbReference type="KEGG" id="sgb:WQO_32205"/>
<proteinExistence type="inferred from homology"/>
<dbReference type="PANTHER" id="PTHR11474">
    <property type="entry name" value="TYROSINASE FAMILY MEMBER"/>
    <property type="match status" value="1"/>
</dbReference>
<evidence type="ECO:0000259" key="6">
    <source>
        <dbReference type="PROSITE" id="PS00497"/>
    </source>
</evidence>
<dbReference type="RefSeq" id="WP_010059087.1">
    <property type="nucleotide sequence ID" value="NZ_CP013738.1"/>
</dbReference>
<dbReference type="InterPro" id="IPR002227">
    <property type="entry name" value="Tyrosinase_Cu-bd"/>
</dbReference>
<dbReference type="Proteomes" id="UP000064183">
    <property type="component" value="Chromosome"/>
</dbReference>
<comment type="similarity">
    <text evidence="2">Belongs to the tyrosinase family.</text>
</comment>
<evidence type="ECO:0000256" key="2">
    <source>
        <dbReference type="ARBA" id="ARBA00009928"/>
    </source>
</evidence>
<comment type="cofactor">
    <cofactor evidence="1">
        <name>Cu(2+)</name>
        <dbReference type="ChEBI" id="CHEBI:29036"/>
    </cofactor>
</comment>
<dbReference type="InterPro" id="IPR008922">
    <property type="entry name" value="Di-copper_centre_dom_sf"/>
</dbReference>
<sequence length="287" mass="33331">MYTRKNQRDLTRTEKRRLIDAILKLKRSGRYDDFVVMHREYYVMDTERRPRPAHMTSSFFPWHRQYLLEFEKALQRVDAGVSVPYWDWTQDNRPTSSLWAEDFLGGNGRSGDRRVTTGPFAYAAGNWSVGRGVTDEHYLTRNFGRPGSDPVSLPTKNDLARALKDPVYDTAPWNSVCTEGFRNRVEGWGIRGVRTVGLHNRVHQWVGGPMAGAASPEDPVFWLHHSFIDLIWDRWRKAHPKSAYRPGRKPASPGPDRDYVFGLDDAMPPWRVTPRKLLDHSKIYRYA</sequence>
<dbReference type="PROSITE" id="PS00498">
    <property type="entry name" value="TYROSINASE_2"/>
    <property type="match status" value="1"/>
</dbReference>
<protein>
    <submittedName>
        <fullName evidence="8">Tyrosinase</fullName>
    </submittedName>
</protein>
<keyword evidence="4" id="KW-0560">Oxidoreductase</keyword>
<dbReference type="PROSITE" id="PS00497">
    <property type="entry name" value="TYROSINASE_1"/>
    <property type="match status" value="1"/>
</dbReference>
<dbReference type="STRING" id="1172567.WQO_32205"/>
<organism evidence="8 9">
    <name type="scientific">Streptomyces globisporus C-1027</name>
    <dbReference type="NCBI Taxonomy" id="1172567"/>
    <lineage>
        <taxon>Bacteria</taxon>
        <taxon>Bacillati</taxon>
        <taxon>Actinomycetota</taxon>
        <taxon>Actinomycetes</taxon>
        <taxon>Kitasatosporales</taxon>
        <taxon>Streptomycetaceae</taxon>
        <taxon>Streptomyces</taxon>
    </lineage>
</organism>
<evidence type="ECO:0000256" key="1">
    <source>
        <dbReference type="ARBA" id="ARBA00001973"/>
    </source>
</evidence>
<dbReference type="InterPro" id="IPR050316">
    <property type="entry name" value="Tyrosinase/Hemocyanin"/>
</dbReference>
<evidence type="ECO:0000259" key="7">
    <source>
        <dbReference type="PROSITE" id="PS00498"/>
    </source>
</evidence>
<dbReference type="PANTHER" id="PTHR11474:SF126">
    <property type="entry name" value="TYROSINASE-LIKE PROTEIN TYR-1-RELATED"/>
    <property type="match status" value="1"/>
</dbReference>
<evidence type="ECO:0000313" key="8">
    <source>
        <dbReference type="EMBL" id="ALU97598.1"/>
    </source>
</evidence>
<evidence type="ECO:0000256" key="4">
    <source>
        <dbReference type="ARBA" id="ARBA00023002"/>
    </source>
</evidence>
<keyword evidence="5" id="KW-0186">Copper</keyword>
<dbReference type="Gene3D" id="1.10.1280.10">
    <property type="entry name" value="Di-copper center containing domain from catechol oxidase"/>
    <property type="match status" value="1"/>
</dbReference>
<evidence type="ECO:0000256" key="3">
    <source>
        <dbReference type="ARBA" id="ARBA00022723"/>
    </source>
</evidence>
<dbReference type="Pfam" id="PF00264">
    <property type="entry name" value="Tyrosinase"/>
    <property type="match status" value="1"/>
</dbReference>
<dbReference type="PRINTS" id="PR00092">
    <property type="entry name" value="TYROSINASE"/>
</dbReference>
<accession>A0A0U3KNS5</accession>
<feature type="domain" description="Tyrosinase copper-binding" evidence="6">
    <location>
        <begin position="54"/>
        <end position="71"/>
    </location>
</feature>
<reference evidence="8 9" key="1">
    <citation type="journal article" date="2012" name="J. Bacteriol.">
        <title>Draft genome sequence of Streptomyces globisporus C-1027, which produces an antitumor antibiotic consisting of a nine-membered enediyne with a chromoprotein.</title>
        <authorList>
            <person name="Wang L."/>
            <person name="Wang S."/>
            <person name="He Q."/>
            <person name="Yu T."/>
            <person name="Li Q."/>
            <person name="Hong B."/>
        </authorList>
    </citation>
    <scope>NUCLEOTIDE SEQUENCE [LARGE SCALE GENOMIC DNA]</scope>
    <source>
        <strain evidence="8 9">C-1027</strain>
    </source>
</reference>
<dbReference type="GO" id="GO:0016491">
    <property type="term" value="F:oxidoreductase activity"/>
    <property type="evidence" value="ECO:0007669"/>
    <property type="project" value="UniProtKB-KW"/>
</dbReference>
<name>A0A0U3KNS5_STRGL</name>